<evidence type="ECO:0000313" key="3">
    <source>
        <dbReference type="Proteomes" id="UP000607653"/>
    </source>
</evidence>
<accession>A0A822YYM2</accession>
<reference evidence="2 3" key="1">
    <citation type="journal article" date="2020" name="Mol. Biol. Evol.">
        <title>Distinct Expression and Methylation Patterns for Genes with Different Fates following a Single Whole-Genome Duplication in Flowering Plants.</title>
        <authorList>
            <person name="Shi T."/>
            <person name="Rahmani R.S."/>
            <person name="Gugger P.F."/>
            <person name="Wang M."/>
            <person name="Li H."/>
            <person name="Zhang Y."/>
            <person name="Li Z."/>
            <person name="Wang Q."/>
            <person name="Van de Peer Y."/>
            <person name="Marchal K."/>
            <person name="Chen J."/>
        </authorList>
    </citation>
    <scope>NUCLEOTIDE SEQUENCE [LARGE SCALE GENOMIC DNA]</scope>
    <source>
        <tissue evidence="2">Leaf</tissue>
    </source>
</reference>
<feature type="domain" description="PORR" evidence="1">
    <location>
        <begin position="3"/>
        <end position="49"/>
    </location>
</feature>
<gene>
    <name evidence="2" type="ORF">HUJ06_007954</name>
</gene>
<protein>
    <recommendedName>
        <fullName evidence="1">PORR domain-containing protein</fullName>
    </recommendedName>
</protein>
<name>A0A822YYM2_NELNU</name>
<evidence type="ECO:0000259" key="1">
    <source>
        <dbReference type="Pfam" id="PF11955"/>
    </source>
</evidence>
<proteinExistence type="predicted"/>
<dbReference type="GO" id="GO:0003723">
    <property type="term" value="F:RNA binding"/>
    <property type="evidence" value="ECO:0007669"/>
    <property type="project" value="InterPro"/>
</dbReference>
<dbReference type="Proteomes" id="UP000607653">
    <property type="component" value="Unassembled WGS sequence"/>
</dbReference>
<dbReference type="InterPro" id="IPR021099">
    <property type="entry name" value="PORR_domain"/>
</dbReference>
<comment type="caution">
    <text evidence="2">The sequence shown here is derived from an EMBL/GenBank/DDBJ whole genome shotgun (WGS) entry which is preliminary data.</text>
</comment>
<dbReference type="AlphaFoldDB" id="A0A822YYM2"/>
<evidence type="ECO:0000313" key="2">
    <source>
        <dbReference type="EMBL" id="DAD37313.1"/>
    </source>
</evidence>
<organism evidence="2 3">
    <name type="scientific">Nelumbo nucifera</name>
    <name type="common">Sacred lotus</name>
    <dbReference type="NCBI Taxonomy" id="4432"/>
    <lineage>
        <taxon>Eukaryota</taxon>
        <taxon>Viridiplantae</taxon>
        <taxon>Streptophyta</taxon>
        <taxon>Embryophyta</taxon>
        <taxon>Tracheophyta</taxon>
        <taxon>Spermatophyta</taxon>
        <taxon>Magnoliopsida</taxon>
        <taxon>Proteales</taxon>
        <taxon>Nelumbonaceae</taxon>
        <taxon>Nelumbo</taxon>
    </lineage>
</organism>
<dbReference type="Pfam" id="PF11955">
    <property type="entry name" value="PORR"/>
    <property type="match status" value="1"/>
</dbReference>
<keyword evidence="3" id="KW-1185">Reference proteome</keyword>
<sequence length="49" mass="5803">MMSLVEEEEYEKEPVLVKRLAKLLMMSSNKKFNVVKLNLLKRNFGFPDD</sequence>
<dbReference type="EMBL" id="DUZY01000004">
    <property type="protein sequence ID" value="DAD37313.1"/>
    <property type="molecule type" value="Genomic_DNA"/>
</dbReference>